<protein>
    <submittedName>
        <fullName evidence="1">Uncharacterized protein</fullName>
    </submittedName>
</protein>
<reference evidence="1 2" key="1">
    <citation type="journal article" date="2019" name="Appl. Microbiol. Biotechnol.">
        <title>Differential efficiency of wild type rhizogenic strains for rol gene transformation of plants.</title>
        <authorList>
            <person name="Desmet S."/>
            <person name="De Keyser E."/>
            <person name="Van Vaerenbergh J."/>
            <person name="Baeyen S."/>
            <person name="Van Huylenbroeck J."/>
            <person name="Geelen D."/>
            <person name="Dhooghe E."/>
        </authorList>
    </citation>
    <scope>NUCLEOTIDE SEQUENCE [LARGE SCALE GENOMIC DNA]</scope>
    <source>
        <strain evidence="1 2">GBBC3283</strain>
    </source>
</reference>
<dbReference type="Proteomes" id="UP000319481">
    <property type="component" value="Unassembled WGS sequence"/>
</dbReference>
<organism evidence="1 2">
    <name type="scientific">Agrobacterium salinitolerans</name>
    <dbReference type="NCBI Taxonomy" id="1183413"/>
    <lineage>
        <taxon>Bacteria</taxon>
        <taxon>Pseudomonadati</taxon>
        <taxon>Pseudomonadota</taxon>
        <taxon>Alphaproteobacteria</taxon>
        <taxon>Hyphomicrobiales</taxon>
        <taxon>Rhizobiaceae</taxon>
        <taxon>Rhizobium/Agrobacterium group</taxon>
        <taxon>Agrobacterium</taxon>
    </lineage>
</organism>
<evidence type="ECO:0000313" key="2">
    <source>
        <dbReference type="Proteomes" id="UP000319481"/>
    </source>
</evidence>
<name>A0ABY3BV05_9HYPH</name>
<comment type="caution">
    <text evidence="1">The sequence shown here is derived from an EMBL/GenBank/DDBJ whole genome shotgun (WGS) entry which is preliminary data.</text>
</comment>
<keyword evidence="2" id="KW-1185">Reference proteome</keyword>
<proteinExistence type="predicted"/>
<dbReference type="EMBL" id="SGNZ01000001">
    <property type="protein sequence ID" value="TRA96867.1"/>
    <property type="molecule type" value="Genomic_DNA"/>
</dbReference>
<dbReference type="RefSeq" id="WP_142911571.1">
    <property type="nucleotide sequence ID" value="NZ_JAPZLP010000001.1"/>
</dbReference>
<gene>
    <name evidence="1" type="ORF">EXN23_01100</name>
</gene>
<accession>A0ABY3BV05</accession>
<evidence type="ECO:0000313" key="1">
    <source>
        <dbReference type="EMBL" id="TRA96867.1"/>
    </source>
</evidence>
<sequence length="106" mass="11450">MAQHRSVPCPAQAVATQTGAIFSVLAAGAVSAHMNGVAAARQAREDRNSHILAYQVQEASMAAHEWADLARAQAIEIERLKAENSRLTKVAKQNYELAQRLSRKAA</sequence>